<proteinExistence type="predicted"/>
<accession>A0A0G0G887</accession>
<evidence type="ECO:0008006" key="4">
    <source>
        <dbReference type="Google" id="ProtNLM"/>
    </source>
</evidence>
<name>A0A0G0G887_9BACT</name>
<keyword evidence="1" id="KW-0472">Membrane</keyword>
<dbReference type="InterPro" id="IPR052022">
    <property type="entry name" value="26kDa_periplasmic_antigen"/>
</dbReference>
<keyword evidence="1" id="KW-1133">Transmembrane helix</keyword>
<dbReference type="AlphaFoldDB" id="A0A0G0G887"/>
<dbReference type="PANTHER" id="PTHR34387">
    <property type="entry name" value="SLR1258 PROTEIN"/>
    <property type="match status" value="1"/>
</dbReference>
<reference evidence="2 3" key="1">
    <citation type="journal article" date="2015" name="Nature">
        <title>rRNA introns, odd ribosomes, and small enigmatic genomes across a large radiation of phyla.</title>
        <authorList>
            <person name="Brown C.T."/>
            <person name="Hug L.A."/>
            <person name="Thomas B.C."/>
            <person name="Sharon I."/>
            <person name="Castelle C.J."/>
            <person name="Singh A."/>
            <person name="Wilkins M.J."/>
            <person name="Williams K.H."/>
            <person name="Banfield J.F."/>
        </authorList>
    </citation>
    <scope>NUCLEOTIDE SEQUENCE [LARGE SCALE GENOMIC DNA]</scope>
</reference>
<organism evidence="2 3">
    <name type="scientific">Candidatus Roizmanbacteria bacterium GW2011_GWC2_37_13</name>
    <dbReference type="NCBI Taxonomy" id="1618486"/>
    <lineage>
        <taxon>Bacteria</taxon>
        <taxon>Candidatus Roizmaniibacteriota</taxon>
    </lineage>
</organism>
<evidence type="ECO:0000313" key="2">
    <source>
        <dbReference type="EMBL" id="KKQ26202.1"/>
    </source>
</evidence>
<dbReference type="Pfam" id="PF04402">
    <property type="entry name" value="SIMPL"/>
    <property type="match status" value="1"/>
</dbReference>
<keyword evidence="1" id="KW-0812">Transmembrane</keyword>
<evidence type="ECO:0000256" key="1">
    <source>
        <dbReference type="SAM" id="Phobius"/>
    </source>
</evidence>
<dbReference type="GO" id="GO:0006974">
    <property type="term" value="P:DNA damage response"/>
    <property type="evidence" value="ECO:0007669"/>
    <property type="project" value="TreeGrafter"/>
</dbReference>
<gene>
    <name evidence="2" type="ORF">US40_C0003G0054</name>
</gene>
<dbReference type="PANTHER" id="PTHR34387:SF1">
    <property type="entry name" value="PERIPLASMIC IMMUNOGENIC PROTEIN"/>
    <property type="match status" value="1"/>
</dbReference>
<dbReference type="Gene3D" id="3.30.70.2970">
    <property type="entry name" value="Protein of unknown function (DUF541), domain 2"/>
    <property type="match status" value="1"/>
</dbReference>
<comment type="caution">
    <text evidence="2">The sequence shown here is derived from an EMBL/GenBank/DDBJ whole genome shotgun (WGS) entry which is preliminary data.</text>
</comment>
<evidence type="ECO:0000313" key="3">
    <source>
        <dbReference type="Proteomes" id="UP000034917"/>
    </source>
</evidence>
<feature type="transmembrane region" description="Helical" evidence="1">
    <location>
        <begin position="7"/>
        <end position="25"/>
    </location>
</feature>
<protein>
    <recommendedName>
        <fullName evidence="4">26 kDa periplasmic immunogenic protein</fullName>
    </recommendedName>
</protein>
<dbReference type="Proteomes" id="UP000034917">
    <property type="component" value="Unassembled WGS sequence"/>
</dbReference>
<dbReference type="EMBL" id="LBSV01000003">
    <property type="protein sequence ID" value="KKQ26202.1"/>
    <property type="molecule type" value="Genomic_DNA"/>
</dbReference>
<dbReference type="Gene3D" id="3.30.110.170">
    <property type="entry name" value="Protein of unknown function (DUF541), domain 1"/>
    <property type="match status" value="1"/>
</dbReference>
<sequence>MEKSNNFLKNFFTVIVVSLAALYLIKVFNISYPLTIVNTTQTTELAVVGEGKVEVTPDTAYVDAGITVDNRGTVKEVQDTINTINNKIINALRDMGIEKADIKTSNYSVYPNYKYENNVNSINGYNGNATVEVKVRDTQIVSQVITAVTEAGANQIQGVNFSIDKPEAYREQARDMAIKNAKDQAKKIAKNLGIKLGKVTNIVESSPDSPPVLYDRAYAVEGIGGGEPTVEGGTQTVSSVVTLYFEKK</sequence>
<dbReference type="InterPro" id="IPR007497">
    <property type="entry name" value="SIMPL/DUF541"/>
</dbReference>